<dbReference type="RefSeq" id="WP_345537306.1">
    <property type="nucleotide sequence ID" value="NZ_BAABGJ010000014.1"/>
</dbReference>
<keyword evidence="3" id="KW-1185">Reference proteome</keyword>
<protein>
    <recommendedName>
        <fullName evidence="4">RHS repeat protein</fullName>
    </recommendedName>
</protein>
<proteinExistence type="predicted"/>
<accession>A0ABP8HH41</accession>
<sequence>MGQPTSWNWAFAPGLSARRTYDTAARLTATEFSSYVWDAAGRITSLTQSLLEPGDADPNHSSIASTSTTWSVSHDPVGRITGFNTAGSESSFGTRAAPRPALLAATKIATPQPPAAAGL</sequence>
<dbReference type="Proteomes" id="UP001500975">
    <property type="component" value="Unassembled WGS sequence"/>
</dbReference>
<evidence type="ECO:0000313" key="2">
    <source>
        <dbReference type="EMBL" id="GAA4338874.1"/>
    </source>
</evidence>
<evidence type="ECO:0000313" key="3">
    <source>
        <dbReference type="Proteomes" id="UP001500975"/>
    </source>
</evidence>
<gene>
    <name evidence="2" type="ORF">GCM10023165_17800</name>
</gene>
<feature type="region of interest" description="Disordered" evidence="1">
    <location>
        <begin position="50"/>
        <end position="72"/>
    </location>
</feature>
<dbReference type="Gene3D" id="2.180.10.10">
    <property type="entry name" value="RHS repeat-associated core"/>
    <property type="match status" value="1"/>
</dbReference>
<evidence type="ECO:0000256" key="1">
    <source>
        <dbReference type="SAM" id="MobiDB-lite"/>
    </source>
</evidence>
<reference evidence="3" key="1">
    <citation type="journal article" date="2019" name="Int. J. Syst. Evol. Microbiol.">
        <title>The Global Catalogue of Microorganisms (GCM) 10K type strain sequencing project: providing services to taxonomists for standard genome sequencing and annotation.</title>
        <authorList>
            <consortium name="The Broad Institute Genomics Platform"/>
            <consortium name="The Broad Institute Genome Sequencing Center for Infectious Disease"/>
            <person name="Wu L."/>
            <person name="Ma J."/>
        </authorList>
    </citation>
    <scope>NUCLEOTIDE SEQUENCE [LARGE SCALE GENOMIC DNA]</scope>
    <source>
        <strain evidence="3">JCM 17804</strain>
    </source>
</reference>
<organism evidence="2 3">
    <name type="scientific">Variovorax defluvii</name>
    <dbReference type="NCBI Taxonomy" id="913761"/>
    <lineage>
        <taxon>Bacteria</taxon>
        <taxon>Pseudomonadati</taxon>
        <taxon>Pseudomonadota</taxon>
        <taxon>Betaproteobacteria</taxon>
        <taxon>Burkholderiales</taxon>
        <taxon>Comamonadaceae</taxon>
        <taxon>Variovorax</taxon>
    </lineage>
</organism>
<evidence type="ECO:0008006" key="4">
    <source>
        <dbReference type="Google" id="ProtNLM"/>
    </source>
</evidence>
<comment type="caution">
    <text evidence="2">The sequence shown here is derived from an EMBL/GenBank/DDBJ whole genome shotgun (WGS) entry which is preliminary data.</text>
</comment>
<feature type="compositionally biased region" description="Polar residues" evidence="1">
    <location>
        <begin position="59"/>
        <end position="72"/>
    </location>
</feature>
<dbReference type="EMBL" id="BAABGJ010000014">
    <property type="protein sequence ID" value="GAA4338874.1"/>
    <property type="molecule type" value="Genomic_DNA"/>
</dbReference>
<name>A0ABP8HH41_9BURK</name>